<dbReference type="PANTHER" id="PTHR23501">
    <property type="entry name" value="MAJOR FACILITATOR SUPERFAMILY"/>
    <property type="match status" value="1"/>
</dbReference>
<feature type="region of interest" description="Disordered" evidence="6">
    <location>
        <begin position="1"/>
        <end position="93"/>
    </location>
</feature>
<evidence type="ECO:0000259" key="8">
    <source>
        <dbReference type="PROSITE" id="PS50850"/>
    </source>
</evidence>
<evidence type="ECO:0000313" key="9">
    <source>
        <dbReference type="EMBL" id="KAF9700054.1"/>
    </source>
</evidence>
<keyword evidence="4 7" id="KW-1133">Transmembrane helix</keyword>
<evidence type="ECO:0000256" key="3">
    <source>
        <dbReference type="ARBA" id="ARBA00022692"/>
    </source>
</evidence>
<accession>A0A8H7J8W6</accession>
<dbReference type="Pfam" id="PF07690">
    <property type="entry name" value="MFS_1"/>
    <property type="match status" value="1"/>
</dbReference>
<feature type="transmembrane region" description="Helical" evidence="7">
    <location>
        <begin position="230"/>
        <end position="249"/>
    </location>
</feature>
<comment type="subcellular location">
    <subcellularLocation>
        <location evidence="1">Membrane</location>
        <topology evidence="1">Multi-pass membrane protein</topology>
    </subcellularLocation>
</comment>
<dbReference type="InterPro" id="IPR011701">
    <property type="entry name" value="MFS"/>
</dbReference>
<feature type="compositionally biased region" description="Low complexity" evidence="6">
    <location>
        <begin position="30"/>
        <end position="39"/>
    </location>
</feature>
<comment type="similarity">
    <text evidence="2">Belongs to the major facilitator superfamily. TCR/Tet family.</text>
</comment>
<protein>
    <recommendedName>
        <fullName evidence="8">Major facilitator superfamily (MFS) profile domain-containing protein</fullName>
    </recommendedName>
</protein>
<feature type="transmembrane region" description="Helical" evidence="7">
    <location>
        <begin position="299"/>
        <end position="322"/>
    </location>
</feature>
<reference evidence="9" key="2">
    <citation type="submission" date="2020-09" db="EMBL/GenBank/DDBJ databases">
        <title>Reference genome assembly for Australian Ascochyta lentis isolate Al4.</title>
        <authorList>
            <person name="Lee R.C."/>
            <person name="Farfan-Caceres L.M."/>
            <person name="Debler J.W."/>
            <person name="Williams A.H."/>
            <person name="Henares B.M."/>
        </authorList>
    </citation>
    <scope>NUCLEOTIDE SEQUENCE</scope>
    <source>
        <strain evidence="9">Al4</strain>
    </source>
</reference>
<gene>
    <name evidence="9" type="ORF">EKO04_001716</name>
</gene>
<organism evidence="9 10">
    <name type="scientific">Ascochyta lentis</name>
    <dbReference type="NCBI Taxonomy" id="205686"/>
    <lineage>
        <taxon>Eukaryota</taxon>
        <taxon>Fungi</taxon>
        <taxon>Dikarya</taxon>
        <taxon>Ascomycota</taxon>
        <taxon>Pezizomycotina</taxon>
        <taxon>Dothideomycetes</taxon>
        <taxon>Pleosporomycetidae</taxon>
        <taxon>Pleosporales</taxon>
        <taxon>Pleosporineae</taxon>
        <taxon>Didymellaceae</taxon>
        <taxon>Ascochyta</taxon>
    </lineage>
</organism>
<dbReference type="InterPro" id="IPR036259">
    <property type="entry name" value="MFS_trans_sf"/>
</dbReference>
<dbReference type="Proteomes" id="UP000651452">
    <property type="component" value="Unassembled WGS sequence"/>
</dbReference>
<dbReference type="EMBL" id="RZGK01000003">
    <property type="protein sequence ID" value="KAF9700054.1"/>
    <property type="molecule type" value="Genomic_DNA"/>
</dbReference>
<reference evidence="9" key="1">
    <citation type="submission" date="2018-12" db="EMBL/GenBank/DDBJ databases">
        <authorList>
            <person name="Syme R.A."/>
            <person name="Farfan-Caceres L."/>
            <person name="Lichtenzveig J."/>
        </authorList>
    </citation>
    <scope>NUCLEOTIDE SEQUENCE</scope>
    <source>
        <strain evidence="9">Al4</strain>
    </source>
</reference>
<feature type="transmembrane region" description="Helical" evidence="7">
    <location>
        <begin position="143"/>
        <end position="162"/>
    </location>
</feature>
<dbReference type="PANTHER" id="PTHR23501:SF193">
    <property type="entry name" value="MULTIDRUG TRANSPORTER, PUTATIVE (AFU_ORTHOLOGUE AFUA_8G00940)-RELATED"/>
    <property type="match status" value="1"/>
</dbReference>
<feature type="transmembrane region" description="Helical" evidence="7">
    <location>
        <begin position="334"/>
        <end position="353"/>
    </location>
</feature>
<dbReference type="Gene3D" id="1.20.1250.20">
    <property type="entry name" value="MFS general substrate transporter like domains"/>
    <property type="match status" value="1"/>
</dbReference>
<keyword evidence="10" id="KW-1185">Reference proteome</keyword>
<dbReference type="InterPro" id="IPR020846">
    <property type="entry name" value="MFS_dom"/>
</dbReference>
<proteinExistence type="inferred from homology"/>
<feature type="transmembrane region" description="Helical" evidence="7">
    <location>
        <begin position="417"/>
        <end position="440"/>
    </location>
</feature>
<feature type="transmembrane region" description="Helical" evidence="7">
    <location>
        <begin position="174"/>
        <end position="199"/>
    </location>
</feature>
<evidence type="ECO:0000313" key="10">
    <source>
        <dbReference type="Proteomes" id="UP000651452"/>
    </source>
</evidence>
<dbReference type="GO" id="GO:0022857">
    <property type="term" value="F:transmembrane transporter activity"/>
    <property type="evidence" value="ECO:0007669"/>
    <property type="project" value="InterPro"/>
</dbReference>
<dbReference type="OrthoDB" id="10021397at2759"/>
<feature type="transmembrane region" description="Helical" evidence="7">
    <location>
        <begin position="105"/>
        <end position="131"/>
    </location>
</feature>
<dbReference type="GO" id="GO:0005886">
    <property type="term" value="C:plasma membrane"/>
    <property type="evidence" value="ECO:0007669"/>
    <property type="project" value="TreeGrafter"/>
</dbReference>
<keyword evidence="3 7" id="KW-0812">Transmembrane</keyword>
<evidence type="ECO:0000256" key="7">
    <source>
        <dbReference type="SAM" id="Phobius"/>
    </source>
</evidence>
<sequence>MTTDSNSLRHPGDATSASPSTSIHEKTQPAHASQAEAAAGTTVVAPSKEDSDPEKAVHTHGCSQEEPSRMTASSNAPSIPETAAAPTSPGDFGTEDNEHISGFKLYIALFSIISVFFLVLLDFSILSTAIPYITSDFQRLQDIGWYGSAYVLSSATLQPLSGKFYTYLNAKQTFLFFVMIFEIGSLLCAVSTSSTFFILGRAVAGMGSSGLENGALTLIAGAVPLHKRPLYNGIVFGVCQTGIVLGPLIGGALTQYVSWRWCFYINLPIGAVSSLFLFFTHIPDETLKPPFSFALLRSIVPNLDLTGLALFVPTTLMFLLALEWGSTEHRWSSPTVIGLFAGSGVALILFGSWEWHVGERSLIPFHLVKRRIVWASTVQNASLFVNNYVGVNYVPIYFQAVKGVGPSLSGVYTLPSILTQLLCLIVSGALAGVPSMLAALTCTNMMGINLLQAITSVQNAVTPAESPSVIAFMVFVENLSAAIFTIVGNAIFTQTLVKQVAVRAPSVSSEAVLKVGGSAEAVRALLPPGSPELYGLLLAFSESVNAVFYLLSALAVVSFSAAWGMGWVDIRKKAPTTDRA</sequence>
<feature type="transmembrane region" description="Helical" evidence="7">
    <location>
        <begin position="469"/>
        <end position="492"/>
    </location>
</feature>
<comment type="caution">
    <text evidence="9">The sequence shown here is derived from an EMBL/GenBank/DDBJ whole genome shotgun (WGS) entry which is preliminary data.</text>
</comment>
<keyword evidence="5 7" id="KW-0472">Membrane</keyword>
<evidence type="ECO:0000256" key="1">
    <source>
        <dbReference type="ARBA" id="ARBA00004141"/>
    </source>
</evidence>
<name>A0A8H7J8W6_9PLEO</name>
<evidence type="ECO:0000256" key="5">
    <source>
        <dbReference type="ARBA" id="ARBA00023136"/>
    </source>
</evidence>
<feature type="transmembrane region" description="Helical" evidence="7">
    <location>
        <begin position="546"/>
        <end position="568"/>
    </location>
</feature>
<evidence type="ECO:0000256" key="2">
    <source>
        <dbReference type="ARBA" id="ARBA00007520"/>
    </source>
</evidence>
<dbReference type="PROSITE" id="PS50850">
    <property type="entry name" value="MFS"/>
    <property type="match status" value="1"/>
</dbReference>
<feature type="transmembrane region" description="Helical" evidence="7">
    <location>
        <begin position="261"/>
        <end position="279"/>
    </location>
</feature>
<evidence type="ECO:0000256" key="6">
    <source>
        <dbReference type="SAM" id="MobiDB-lite"/>
    </source>
</evidence>
<evidence type="ECO:0000256" key="4">
    <source>
        <dbReference type="ARBA" id="ARBA00022989"/>
    </source>
</evidence>
<feature type="compositionally biased region" description="Basic and acidic residues" evidence="6">
    <location>
        <begin position="47"/>
        <end position="57"/>
    </location>
</feature>
<feature type="domain" description="Major facilitator superfamily (MFS) profile" evidence="8">
    <location>
        <begin position="108"/>
        <end position="580"/>
    </location>
</feature>
<dbReference type="AlphaFoldDB" id="A0A8H7J8W6"/>
<dbReference type="SUPFAM" id="SSF103473">
    <property type="entry name" value="MFS general substrate transporter"/>
    <property type="match status" value="1"/>
</dbReference>